<evidence type="ECO:0000313" key="8">
    <source>
        <dbReference type="Proteomes" id="UP000613193"/>
    </source>
</evidence>
<dbReference type="InterPro" id="IPR022790">
    <property type="entry name" value="GH26_dom"/>
</dbReference>
<dbReference type="SUPFAM" id="SSF51445">
    <property type="entry name" value="(Trans)glycosidases"/>
    <property type="match status" value="1"/>
</dbReference>
<dbReference type="InterPro" id="IPR008999">
    <property type="entry name" value="Actin-crosslinking"/>
</dbReference>
<dbReference type="Gene3D" id="3.20.20.80">
    <property type="entry name" value="Glycosidases"/>
    <property type="match status" value="1"/>
</dbReference>
<evidence type="ECO:0000259" key="6">
    <source>
        <dbReference type="PROSITE" id="PS51764"/>
    </source>
</evidence>
<feature type="chain" id="PRO_5037366956" description="GH26 domain-containing protein" evidence="5">
    <location>
        <begin position="20"/>
        <end position="482"/>
    </location>
</feature>
<feature type="active site" description="Nucleophile" evidence="4">
    <location>
        <position position="428"/>
    </location>
</feature>
<dbReference type="PROSITE" id="PS51257">
    <property type="entry name" value="PROKAR_LIPOPROTEIN"/>
    <property type="match status" value="1"/>
</dbReference>
<comment type="similarity">
    <text evidence="1 4">Belongs to the glycosyl hydrolase 26 family.</text>
</comment>
<dbReference type="GO" id="GO:0006080">
    <property type="term" value="P:substituted mannan metabolic process"/>
    <property type="evidence" value="ECO:0007669"/>
    <property type="project" value="InterPro"/>
</dbReference>
<dbReference type="RefSeq" id="WP_200066394.1">
    <property type="nucleotide sequence ID" value="NZ_JAEHFW010000002.1"/>
</dbReference>
<dbReference type="Gene3D" id="2.80.10.50">
    <property type="match status" value="1"/>
</dbReference>
<name>A0A934UNF6_9SPHI</name>
<dbReference type="GO" id="GO:0016985">
    <property type="term" value="F:mannan endo-1,4-beta-mannosidase activity"/>
    <property type="evidence" value="ECO:0007669"/>
    <property type="project" value="InterPro"/>
</dbReference>
<dbReference type="PANTHER" id="PTHR40079:SF4">
    <property type="entry name" value="GH26 DOMAIN-CONTAINING PROTEIN-RELATED"/>
    <property type="match status" value="1"/>
</dbReference>
<reference evidence="7" key="1">
    <citation type="submission" date="2020-12" db="EMBL/GenBank/DDBJ databases">
        <title>Bacterial novel species Mucilaginibacter sp. SD-g isolated from soil.</title>
        <authorList>
            <person name="Jung H.-Y."/>
        </authorList>
    </citation>
    <scope>NUCLEOTIDE SEQUENCE</scope>
    <source>
        <strain evidence="7">SD-g</strain>
    </source>
</reference>
<feature type="domain" description="GH26" evidence="6">
    <location>
        <begin position="171"/>
        <end position="476"/>
    </location>
</feature>
<dbReference type="PANTHER" id="PTHR40079">
    <property type="entry name" value="MANNAN ENDO-1,4-BETA-MANNOSIDASE E-RELATED"/>
    <property type="match status" value="1"/>
</dbReference>
<keyword evidence="3 4" id="KW-0326">Glycosidase</keyword>
<evidence type="ECO:0000313" key="7">
    <source>
        <dbReference type="EMBL" id="MBK0379851.1"/>
    </source>
</evidence>
<dbReference type="SUPFAM" id="SSF50405">
    <property type="entry name" value="Actin-crosslinking proteins"/>
    <property type="match status" value="1"/>
</dbReference>
<evidence type="ECO:0000256" key="1">
    <source>
        <dbReference type="ARBA" id="ARBA00007754"/>
    </source>
</evidence>
<comment type="caution">
    <text evidence="7">The sequence shown here is derived from an EMBL/GenBank/DDBJ whole genome shotgun (WGS) entry which is preliminary data.</text>
</comment>
<dbReference type="AlphaFoldDB" id="A0A934UNF6"/>
<sequence>MKKKLVTLLKNSIAAFLSAGLCLSSSCTKDVSAPAASGNAGVQTTNPRAATPVGKSIVLRGFNGKYLSGENGAQAVTCTRPAAGSWETFLVVDAGGGKVALKSQGKYLSSENGTQAVTCNRTSYSTWEMFDWVESGNGKISLRGNNGKYISSENGTQAVTCNRATASDWEYFTYQVVPGPLSFKSLNYLYSISGQKTVAGQQGMQYWQPMKDISNKYPGLWGEDFSFQPFQGTSTMAQWRSLVTSTAKTRWNSGALIALMFHACPPTQAEPCQWDGGVKSHLSDSQWNELITNGTTLNNNWKARLDLIATYLQDLKNNGVEVLFRPFHEMNQGVFWWAGRPGPNGTAKLYQITHDYLVNTKGLTNLIWVWNLQDFGSLSSDLNSYDPGSSYWDVLALDNYGSDGTGFTTTKYNLLLNKAGSKPIAIGECGTLPTSSLLASQPRWVYLLGWAELTQQQNSNSAISGLYNAGNVFTLDEMTGWQ</sequence>
<organism evidence="7 8">
    <name type="scientific">Mucilaginibacter segetis</name>
    <dbReference type="NCBI Taxonomy" id="2793071"/>
    <lineage>
        <taxon>Bacteria</taxon>
        <taxon>Pseudomonadati</taxon>
        <taxon>Bacteroidota</taxon>
        <taxon>Sphingobacteriia</taxon>
        <taxon>Sphingobacteriales</taxon>
        <taxon>Sphingobacteriaceae</taxon>
        <taxon>Mucilaginibacter</taxon>
    </lineage>
</organism>
<evidence type="ECO:0000256" key="5">
    <source>
        <dbReference type="SAM" id="SignalP"/>
    </source>
</evidence>
<feature type="signal peptide" evidence="5">
    <location>
        <begin position="1"/>
        <end position="19"/>
    </location>
</feature>
<proteinExistence type="inferred from homology"/>
<keyword evidence="8" id="KW-1185">Reference proteome</keyword>
<evidence type="ECO:0000256" key="2">
    <source>
        <dbReference type="ARBA" id="ARBA00022801"/>
    </source>
</evidence>
<evidence type="ECO:0000256" key="4">
    <source>
        <dbReference type="PROSITE-ProRule" id="PRU01100"/>
    </source>
</evidence>
<dbReference type="InterPro" id="IPR000805">
    <property type="entry name" value="Glyco_hydro_26"/>
</dbReference>
<evidence type="ECO:0000256" key="3">
    <source>
        <dbReference type="ARBA" id="ARBA00023295"/>
    </source>
</evidence>
<dbReference type="PRINTS" id="PR00739">
    <property type="entry name" value="GLHYDRLASE26"/>
</dbReference>
<dbReference type="EMBL" id="JAEHFW010000002">
    <property type="protein sequence ID" value="MBK0379851.1"/>
    <property type="molecule type" value="Genomic_DNA"/>
</dbReference>
<feature type="active site" description="Proton donor" evidence="4">
    <location>
        <position position="329"/>
    </location>
</feature>
<keyword evidence="2 4" id="KW-0378">Hydrolase</keyword>
<dbReference type="CDD" id="cd23342">
    <property type="entry name" value="beta-trefoil_FSCN_ZgPorA-like"/>
    <property type="match status" value="1"/>
</dbReference>
<accession>A0A934UNF6</accession>
<keyword evidence="5" id="KW-0732">Signal</keyword>
<dbReference type="Proteomes" id="UP000613193">
    <property type="component" value="Unassembled WGS sequence"/>
</dbReference>
<dbReference type="InterPro" id="IPR017853">
    <property type="entry name" value="GH"/>
</dbReference>
<gene>
    <name evidence="7" type="ORF">I5M19_11060</name>
</gene>
<dbReference type="Pfam" id="PF02156">
    <property type="entry name" value="Glyco_hydro_26"/>
    <property type="match status" value="1"/>
</dbReference>
<protein>
    <recommendedName>
        <fullName evidence="6">GH26 domain-containing protein</fullName>
    </recommendedName>
</protein>
<dbReference type="PROSITE" id="PS51764">
    <property type="entry name" value="GH26"/>
    <property type="match status" value="1"/>
</dbReference>